<dbReference type="GO" id="GO:0051131">
    <property type="term" value="P:chaperone-mediated protein complex assembly"/>
    <property type="evidence" value="ECO:0007669"/>
    <property type="project" value="TreeGrafter"/>
</dbReference>
<dbReference type="PANTHER" id="PTHR22932">
    <property type="entry name" value="TELOMERASE-BINDING PROTEIN P23 HSP90 CO-CHAPERONE"/>
    <property type="match status" value="1"/>
</dbReference>
<feature type="domain" description="CS" evidence="3">
    <location>
        <begin position="2"/>
        <end position="92"/>
    </location>
</feature>
<evidence type="ECO:0000256" key="1">
    <source>
        <dbReference type="ARBA" id="ARBA00025733"/>
    </source>
</evidence>
<dbReference type="GO" id="GO:0005829">
    <property type="term" value="C:cytosol"/>
    <property type="evidence" value="ECO:0007669"/>
    <property type="project" value="TreeGrafter"/>
</dbReference>
<comment type="similarity">
    <text evidence="1">Belongs to the p23/wos2 family.</text>
</comment>
<dbReference type="GO" id="GO:0006457">
    <property type="term" value="P:protein folding"/>
    <property type="evidence" value="ECO:0007669"/>
    <property type="project" value="TreeGrafter"/>
</dbReference>
<gene>
    <name evidence="4" type="ORF">CYMTET_18546</name>
</gene>
<dbReference type="PROSITE" id="PS51203">
    <property type="entry name" value="CS"/>
    <property type="match status" value="1"/>
</dbReference>
<dbReference type="FunFam" id="2.60.40.790:FF:000013">
    <property type="entry name" value="Very-long-chain (3R)-3-hydroxyacyl-CoA dehydratase"/>
    <property type="match status" value="1"/>
</dbReference>
<comment type="caution">
    <text evidence="4">The sequence shown here is derived from an EMBL/GenBank/DDBJ whole genome shotgun (WGS) entry which is preliminary data.</text>
</comment>
<dbReference type="PANTHER" id="PTHR22932:SF1">
    <property type="entry name" value="CO-CHAPERONE PROTEIN DAF-41"/>
    <property type="match status" value="1"/>
</dbReference>
<feature type="compositionally biased region" description="Acidic residues" evidence="2">
    <location>
        <begin position="137"/>
        <end position="154"/>
    </location>
</feature>
<name>A0AAE0G7U4_9CHLO</name>
<dbReference type="Pfam" id="PF04969">
    <property type="entry name" value="CS"/>
    <property type="match status" value="1"/>
</dbReference>
<feature type="region of interest" description="Disordered" evidence="2">
    <location>
        <begin position="109"/>
        <end position="163"/>
    </location>
</feature>
<dbReference type="GO" id="GO:0051879">
    <property type="term" value="F:Hsp90 protein binding"/>
    <property type="evidence" value="ECO:0007669"/>
    <property type="project" value="InterPro"/>
</dbReference>
<dbReference type="GO" id="GO:0051087">
    <property type="term" value="F:protein-folding chaperone binding"/>
    <property type="evidence" value="ECO:0007669"/>
    <property type="project" value="TreeGrafter"/>
</dbReference>
<dbReference type="InterPro" id="IPR008978">
    <property type="entry name" value="HSP20-like_chaperone"/>
</dbReference>
<feature type="compositionally biased region" description="Acidic residues" evidence="2">
    <location>
        <begin position="111"/>
        <end position="121"/>
    </location>
</feature>
<dbReference type="GO" id="GO:0101031">
    <property type="term" value="C:protein folding chaperone complex"/>
    <property type="evidence" value="ECO:0007669"/>
    <property type="project" value="UniProtKB-ARBA"/>
</dbReference>
<dbReference type="CDD" id="cd06465">
    <property type="entry name" value="p23_hB-ind1_like"/>
    <property type="match status" value="1"/>
</dbReference>
<dbReference type="EMBL" id="LGRX02008603">
    <property type="protein sequence ID" value="KAK3273202.1"/>
    <property type="molecule type" value="Genomic_DNA"/>
</dbReference>
<evidence type="ECO:0000256" key="2">
    <source>
        <dbReference type="SAM" id="MobiDB-lite"/>
    </source>
</evidence>
<dbReference type="Proteomes" id="UP001190700">
    <property type="component" value="Unassembled WGS sequence"/>
</dbReference>
<dbReference type="AlphaFoldDB" id="A0AAE0G7U4"/>
<dbReference type="InterPro" id="IPR007052">
    <property type="entry name" value="CS_dom"/>
</dbReference>
<protein>
    <recommendedName>
        <fullName evidence="3">CS domain-containing protein</fullName>
    </recommendedName>
</protein>
<organism evidence="4 5">
    <name type="scientific">Cymbomonas tetramitiformis</name>
    <dbReference type="NCBI Taxonomy" id="36881"/>
    <lineage>
        <taxon>Eukaryota</taxon>
        <taxon>Viridiplantae</taxon>
        <taxon>Chlorophyta</taxon>
        <taxon>Pyramimonadophyceae</taxon>
        <taxon>Pyramimonadales</taxon>
        <taxon>Pyramimonadaceae</taxon>
        <taxon>Cymbomonas</taxon>
    </lineage>
</organism>
<evidence type="ECO:0000313" key="5">
    <source>
        <dbReference type="Proteomes" id="UP001190700"/>
    </source>
</evidence>
<sequence length="163" mass="18301">MSKIPGTLWAQRKDCIYLTVDLADCKNPQIDLDEEGKIKFVGVGGTTQETYELELEFYGPINKEDSKIQFGQRNIFLVIKKKEEGPHWPRLLKASGKAPHFLKTDFNLWKDEDEEDEEADGFDLSSMDAMANFAGGPDEDEADSDDEDLPDLEDGPAPTPTTE</sequence>
<dbReference type="InterPro" id="IPR045250">
    <property type="entry name" value="p23-like"/>
</dbReference>
<dbReference type="SUPFAM" id="SSF49764">
    <property type="entry name" value="HSP20-like chaperones"/>
    <property type="match status" value="1"/>
</dbReference>
<evidence type="ECO:0000259" key="3">
    <source>
        <dbReference type="PROSITE" id="PS51203"/>
    </source>
</evidence>
<dbReference type="Gene3D" id="2.60.40.790">
    <property type="match status" value="1"/>
</dbReference>
<dbReference type="GO" id="GO:0005634">
    <property type="term" value="C:nucleus"/>
    <property type="evidence" value="ECO:0007669"/>
    <property type="project" value="TreeGrafter"/>
</dbReference>
<keyword evidence="5" id="KW-1185">Reference proteome</keyword>
<reference evidence="4 5" key="1">
    <citation type="journal article" date="2015" name="Genome Biol. Evol.">
        <title>Comparative Genomics of a Bacterivorous Green Alga Reveals Evolutionary Causalities and Consequences of Phago-Mixotrophic Mode of Nutrition.</title>
        <authorList>
            <person name="Burns J.A."/>
            <person name="Paasch A."/>
            <person name="Narechania A."/>
            <person name="Kim E."/>
        </authorList>
    </citation>
    <scope>NUCLEOTIDE SEQUENCE [LARGE SCALE GENOMIC DNA]</scope>
    <source>
        <strain evidence="4 5">PLY_AMNH</strain>
    </source>
</reference>
<evidence type="ECO:0000313" key="4">
    <source>
        <dbReference type="EMBL" id="KAK3273202.1"/>
    </source>
</evidence>
<proteinExistence type="inferred from homology"/>
<accession>A0AAE0G7U4</accession>